<dbReference type="InterPro" id="IPR001708">
    <property type="entry name" value="YidC/ALB3/OXA1/COX18"/>
</dbReference>
<dbReference type="CDD" id="cd20070">
    <property type="entry name" value="5TM_YidC_Alb3"/>
    <property type="match status" value="1"/>
</dbReference>
<evidence type="ECO:0000259" key="11">
    <source>
        <dbReference type="Pfam" id="PF02096"/>
    </source>
</evidence>
<protein>
    <recommendedName>
        <fullName evidence="11">Membrane insertase YidC/Oxa/ALB C-terminal domain-containing protein</fullName>
    </recommendedName>
</protein>
<feature type="transmembrane region" description="Helical" evidence="10">
    <location>
        <begin position="192"/>
        <end position="216"/>
    </location>
</feature>
<comment type="caution">
    <text evidence="12">The sequence shown here is derived from an EMBL/GenBank/DDBJ whole genome shotgun (WGS) entry which is preliminary data.</text>
</comment>
<feature type="transmembrane region" description="Helical" evidence="10">
    <location>
        <begin position="91"/>
        <end position="112"/>
    </location>
</feature>
<dbReference type="GO" id="GO:0032977">
    <property type="term" value="F:membrane insertase activity"/>
    <property type="evidence" value="ECO:0007669"/>
    <property type="project" value="InterPro"/>
</dbReference>
<evidence type="ECO:0000256" key="3">
    <source>
        <dbReference type="ARBA" id="ARBA00022475"/>
    </source>
</evidence>
<evidence type="ECO:0000256" key="7">
    <source>
        <dbReference type="ARBA" id="ARBA00023136"/>
    </source>
</evidence>
<keyword evidence="4 9" id="KW-0812">Transmembrane</keyword>
<keyword evidence="7 10" id="KW-0472">Membrane</keyword>
<feature type="domain" description="Membrane insertase YidC/Oxa/ALB C-terminal" evidence="11">
    <location>
        <begin position="27"/>
        <end position="232"/>
    </location>
</feature>
<accession>A0A1F4XMV9</accession>
<proteinExistence type="inferred from homology"/>
<dbReference type="GO" id="GO:0015031">
    <property type="term" value="P:protein transport"/>
    <property type="evidence" value="ECO:0007669"/>
    <property type="project" value="UniProtKB-KW"/>
</dbReference>
<evidence type="ECO:0000256" key="10">
    <source>
        <dbReference type="SAM" id="Phobius"/>
    </source>
</evidence>
<feature type="transmembrane region" description="Helical" evidence="10">
    <location>
        <begin position="142"/>
        <end position="164"/>
    </location>
</feature>
<evidence type="ECO:0000256" key="1">
    <source>
        <dbReference type="ARBA" id="ARBA00004651"/>
    </source>
</evidence>
<name>A0A1F4XMV9_9BACT</name>
<gene>
    <name evidence="12" type="ORF">A3D68_00845</name>
</gene>
<sequence length="239" mass="26799">MFQTYLVEPLYNMFIFLIGVMPGGDVGLAIIALTLMVRIVFYPAFTASIRTQMGMHAVQGELDEINKLYKNNAEERGRRTMALFKEHKVRPFASIVALMVQIPIFLALYFTFLREGLPNISTNLLYSFVQAPTTINIEFLGILNLLSTHVIPLAIVVGGLQYLVARYSFARTPQPGGWAKERTAAHHMQRRMILYFLPAIIAVVSYSLPAAAGLYFTAGNLISLGQEWLIRRSVVVKTP</sequence>
<dbReference type="PANTHER" id="PTHR12428">
    <property type="entry name" value="OXA1"/>
    <property type="match status" value="1"/>
</dbReference>
<keyword evidence="2" id="KW-0813">Transport</keyword>
<keyword evidence="5" id="KW-0653">Protein transport</keyword>
<comment type="similarity">
    <text evidence="9">Belongs to the OXA1/ALB3/YidC family.</text>
</comment>
<evidence type="ECO:0000256" key="8">
    <source>
        <dbReference type="ARBA" id="ARBA00023186"/>
    </source>
</evidence>
<evidence type="ECO:0000256" key="5">
    <source>
        <dbReference type="ARBA" id="ARBA00022927"/>
    </source>
</evidence>
<keyword evidence="8" id="KW-0143">Chaperone</keyword>
<keyword evidence="3" id="KW-1003">Cell membrane</keyword>
<dbReference type="STRING" id="1797240.A3D68_00845"/>
<dbReference type="GO" id="GO:0051205">
    <property type="term" value="P:protein insertion into membrane"/>
    <property type="evidence" value="ECO:0007669"/>
    <property type="project" value="TreeGrafter"/>
</dbReference>
<dbReference type="InterPro" id="IPR047196">
    <property type="entry name" value="YidC_ALB_C"/>
</dbReference>
<evidence type="ECO:0000256" key="6">
    <source>
        <dbReference type="ARBA" id="ARBA00022989"/>
    </source>
</evidence>
<keyword evidence="6 10" id="KW-1133">Transmembrane helix</keyword>
<dbReference type="NCBIfam" id="TIGR03592">
    <property type="entry name" value="yidC_oxa1_cterm"/>
    <property type="match status" value="1"/>
</dbReference>
<feature type="transmembrane region" description="Helical" evidence="10">
    <location>
        <begin position="12"/>
        <end position="45"/>
    </location>
</feature>
<organism evidence="12 13">
    <name type="scientific">Candidatus Adlerbacteria bacterium RIFCSPHIGHO2_02_FULL_52_17</name>
    <dbReference type="NCBI Taxonomy" id="1797240"/>
    <lineage>
        <taxon>Bacteria</taxon>
        <taxon>Candidatus Adleribacteriota</taxon>
    </lineage>
</organism>
<dbReference type="PANTHER" id="PTHR12428:SF65">
    <property type="entry name" value="CYTOCHROME C OXIDASE ASSEMBLY PROTEIN COX18, MITOCHONDRIAL"/>
    <property type="match status" value="1"/>
</dbReference>
<evidence type="ECO:0000256" key="2">
    <source>
        <dbReference type="ARBA" id="ARBA00022448"/>
    </source>
</evidence>
<dbReference type="Pfam" id="PF02096">
    <property type="entry name" value="60KD_IMP"/>
    <property type="match status" value="1"/>
</dbReference>
<dbReference type="InterPro" id="IPR028055">
    <property type="entry name" value="YidC/Oxa/ALB_C"/>
</dbReference>
<dbReference type="GO" id="GO:0005886">
    <property type="term" value="C:plasma membrane"/>
    <property type="evidence" value="ECO:0007669"/>
    <property type="project" value="UniProtKB-SubCell"/>
</dbReference>
<evidence type="ECO:0000313" key="12">
    <source>
        <dbReference type="EMBL" id="OGC82976.1"/>
    </source>
</evidence>
<reference evidence="12 13" key="1">
    <citation type="journal article" date="2016" name="Nat. Commun.">
        <title>Thousands of microbial genomes shed light on interconnected biogeochemical processes in an aquifer system.</title>
        <authorList>
            <person name="Anantharaman K."/>
            <person name="Brown C.T."/>
            <person name="Hug L.A."/>
            <person name="Sharon I."/>
            <person name="Castelle C.J."/>
            <person name="Probst A.J."/>
            <person name="Thomas B.C."/>
            <person name="Singh A."/>
            <person name="Wilkins M.J."/>
            <person name="Karaoz U."/>
            <person name="Brodie E.L."/>
            <person name="Williams K.H."/>
            <person name="Hubbard S.S."/>
            <person name="Banfield J.F."/>
        </authorList>
    </citation>
    <scope>NUCLEOTIDE SEQUENCE [LARGE SCALE GENOMIC DNA]</scope>
</reference>
<evidence type="ECO:0000256" key="9">
    <source>
        <dbReference type="RuleBase" id="RU003945"/>
    </source>
</evidence>
<evidence type="ECO:0000256" key="4">
    <source>
        <dbReference type="ARBA" id="ARBA00022692"/>
    </source>
</evidence>
<dbReference type="EMBL" id="MEWU01000032">
    <property type="protein sequence ID" value="OGC82976.1"/>
    <property type="molecule type" value="Genomic_DNA"/>
</dbReference>
<dbReference type="Proteomes" id="UP000177564">
    <property type="component" value="Unassembled WGS sequence"/>
</dbReference>
<comment type="subcellular location">
    <subcellularLocation>
        <location evidence="1">Cell membrane</location>
        <topology evidence="1">Multi-pass membrane protein</topology>
    </subcellularLocation>
    <subcellularLocation>
        <location evidence="9">Membrane</location>
        <topology evidence="9">Multi-pass membrane protein</topology>
    </subcellularLocation>
</comment>
<evidence type="ECO:0000313" key="13">
    <source>
        <dbReference type="Proteomes" id="UP000177564"/>
    </source>
</evidence>
<dbReference type="AlphaFoldDB" id="A0A1F4XMV9"/>